<dbReference type="InterPro" id="IPR017946">
    <property type="entry name" value="PLC-like_Pdiesterase_TIM-brl"/>
</dbReference>
<accession>A0A7X1B997</accession>
<keyword evidence="3" id="KW-1185">Reference proteome</keyword>
<dbReference type="RefSeq" id="WP_185661876.1">
    <property type="nucleotide sequence ID" value="NZ_CAWPOO010000013.1"/>
</dbReference>
<reference evidence="2 3" key="1">
    <citation type="submission" date="2020-07" db="EMBL/GenBank/DDBJ databases">
        <authorList>
            <person name="Feng X."/>
        </authorList>
    </citation>
    <scope>NUCLEOTIDE SEQUENCE [LARGE SCALE GENOMIC DNA]</scope>
    <source>
        <strain evidence="2 3">JCM23202</strain>
    </source>
</reference>
<dbReference type="InterPro" id="IPR030395">
    <property type="entry name" value="GP_PDE_dom"/>
</dbReference>
<evidence type="ECO:0000259" key="1">
    <source>
        <dbReference type="PROSITE" id="PS51704"/>
    </source>
</evidence>
<sequence>MAHRGASAYAPENTLPSFELAWEMGADAIEGDFQLTVDGHVVCVHDYSIERYTGIDRRVVEMTLSELRALDFGSWKGGEWIGVSIATLEEVLSIVPSGKMLYLEIKSGPEIVPELLKQVAKARIKAEQLVFISFDQAVVTRLKREAPELVVNWLVSLESNDGVISPAPKELLQVLKLTGADGIGVEAIPDISAEFVAAIRGGGWAFHVWTVDQVALARKLAQFGSKSITTNKPDLILRALRRD</sequence>
<dbReference type="EMBL" id="JACHVC010000013">
    <property type="protein sequence ID" value="MBC2608018.1"/>
    <property type="molecule type" value="Genomic_DNA"/>
</dbReference>
<organism evidence="2 3">
    <name type="scientific">Pelagicoccus albus</name>
    <dbReference type="NCBI Taxonomy" id="415222"/>
    <lineage>
        <taxon>Bacteria</taxon>
        <taxon>Pseudomonadati</taxon>
        <taxon>Verrucomicrobiota</taxon>
        <taxon>Opitutia</taxon>
        <taxon>Puniceicoccales</taxon>
        <taxon>Pelagicoccaceae</taxon>
        <taxon>Pelagicoccus</taxon>
    </lineage>
</organism>
<dbReference type="Proteomes" id="UP000526501">
    <property type="component" value="Unassembled WGS sequence"/>
</dbReference>
<dbReference type="SUPFAM" id="SSF51695">
    <property type="entry name" value="PLC-like phosphodiesterases"/>
    <property type="match status" value="1"/>
</dbReference>
<dbReference type="PANTHER" id="PTHR46211">
    <property type="entry name" value="GLYCEROPHOSPHORYL DIESTER PHOSPHODIESTERASE"/>
    <property type="match status" value="1"/>
</dbReference>
<dbReference type="PROSITE" id="PS51704">
    <property type="entry name" value="GP_PDE"/>
    <property type="match status" value="1"/>
</dbReference>
<dbReference type="GO" id="GO:0006629">
    <property type="term" value="P:lipid metabolic process"/>
    <property type="evidence" value="ECO:0007669"/>
    <property type="project" value="InterPro"/>
</dbReference>
<dbReference type="Gene3D" id="3.20.20.190">
    <property type="entry name" value="Phosphatidylinositol (PI) phosphodiesterase"/>
    <property type="match status" value="1"/>
</dbReference>
<dbReference type="Pfam" id="PF03009">
    <property type="entry name" value="GDPD"/>
    <property type="match status" value="1"/>
</dbReference>
<evidence type="ECO:0000313" key="3">
    <source>
        <dbReference type="Proteomes" id="UP000526501"/>
    </source>
</evidence>
<evidence type="ECO:0000313" key="2">
    <source>
        <dbReference type="EMBL" id="MBC2608018.1"/>
    </source>
</evidence>
<feature type="domain" description="GP-PDE" evidence="1">
    <location>
        <begin position="1"/>
        <end position="240"/>
    </location>
</feature>
<comment type="caution">
    <text evidence="2">The sequence shown here is derived from an EMBL/GenBank/DDBJ whole genome shotgun (WGS) entry which is preliminary data.</text>
</comment>
<proteinExistence type="predicted"/>
<dbReference type="CDD" id="cd08582">
    <property type="entry name" value="GDPD_like_2"/>
    <property type="match status" value="1"/>
</dbReference>
<protein>
    <submittedName>
        <fullName evidence="2">Glycerophosphodiester phosphodiesterase</fullName>
    </submittedName>
</protein>
<dbReference type="PANTHER" id="PTHR46211:SF1">
    <property type="entry name" value="GLYCEROPHOSPHODIESTER PHOSPHODIESTERASE, CYTOPLASMIC"/>
    <property type="match status" value="1"/>
</dbReference>
<dbReference type="AlphaFoldDB" id="A0A7X1B997"/>
<gene>
    <name evidence="2" type="ORF">H5P27_18335</name>
</gene>
<name>A0A7X1B997_9BACT</name>
<dbReference type="GO" id="GO:0008081">
    <property type="term" value="F:phosphoric diester hydrolase activity"/>
    <property type="evidence" value="ECO:0007669"/>
    <property type="project" value="InterPro"/>
</dbReference>